<gene>
    <name evidence="2" type="ORF">PHYPA_017326</name>
</gene>
<reference evidence="2 4" key="2">
    <citation type="journal article" date="2018" name="Plant J.">
        <title>The Physcomitrella patens chromosome-scale assembly reveals moss genome structure and evolution.</title>
        <authorList>
            <person name="Lang D."/>
            <person name="Ullrich K.K."/>
            <person name="Murat F."/>
            <person name="Fuchs J."/>
            <person name="Jenkins J."/>
            <person name="Haas F.B."/>
            <person name="Piednoel M."/>
            <person name="Gundlach H."/>
            <person name="Van Bel M."/>
            <person name="Meyberg R."/>
            <person name="Vives C."/>
            <person name="Morata J."/>
            <person name="Symeonidi A."/>
            <person name="Hiss M."/>
            <person name="Muchero W."/>
            <person name="Kamisugi Y."/>
            <person name="Saleh O."/>
            <person name="Blanc G."/>
            <person name="Decker E.L."/>
            <person name="van Gessel N."/>
            <person name="Grimwood J."/>
            <person name="Hayes R.D."/>
            <person name="Graham S.W."/>
            <person name="Gunter L.E."/>
            <person name="McDaniel S.F."/>
            <person name="Hoernstein S.N.W."/>
            <person name="Larsson A."/>
            <person name="Li F.W."/>
            <person name="Perroud P.F."/>
            <person name="Phillips J."/>
            <person name="Ranjan P."/>
            <person name="Rokshar D.S."/>
            <person name="Rothfels C.J."/>
            <person name="Schneider L."/>
            <person name="Shu S."/>
            <person name="Stevenson D.W."/>
            <person name="Thummler F."/>
            <person name="Tillich M."/>
            <person name="Villarreal Aguilar J.C."/>
            <person name="Widiez T."/>
            <person name="Wong G.K."/>
            <person name="Wymore A."/>
            <person name="Zhang Y."/>
            <person name="Zimmer A.D."/>
            <person name="Quatrano R.S."/>
            <person name="Mayer K.F.X."/>
            <person name="Goodstein D."/>
            <person name="Casacuberta J.M."/>
            <person name="Vandepoele K."/>
            <person name="Reski R."/>
            <person name="Cuming A.C."/>
            <person name="Tuskan G.A."/>
            <person name="Maumus F."/>
            <person name="Salse J."/>
            <person name="Schmutz J."/>
            <person name="Rensing S.A."/>
        </authorList>
    </citation>
    <scope>NUCLEOTIDE SEQUENCE [LARGE SCALE GENOMIC DNA]</scope>
    <source>
        <strain evidence="3 4">cv. Gransden 2004</strain>
    </source>
</reference>
<reference evidence="3" key="3">
    <citation type="submission" date="2020-12" db="UniProtKB">
        <authorList>
            <consortium name="EnsemblPlants"/>
        </authorList>
    </citation>
    <scope>IDENTIFICATION</scope>
</reference>
<protein>
    <recommendedName>
        <fullName evidence="1">DNA helicase Pif1-like 2B domain-containing protein</fullName>
    </recommendedName>
</protein>
<evidence type="ECO:0000313" key="3">
    <source>
        <dbReference type="EnsemblPlants" id="Pp3c13_13800V3.1"/>
    </source>
</evidence>
<keyword evidence="4" id="KW-1185">Reference proteome</keyword>
<dbReference type="InParanoid" id="A0A2K1JM94"/>
<dbReference type="Pfam" id="PF21530">
    <property type="entry name" value="Pif1_2B_dom"/>
    <property type="match status" value="1"/>
</dbReference>
<proteinExistence type="predicted"/>
<evidence type="ECO:0000313" key="4">
    <source>
        <dbReference type="Proteomes" id="UP000006727"/>
    </source>
</evidence>
<dbReference type="PANTHER" id="PTHR10492:SF57">
    <property type="entry name" value="ATP-DEPENDENT DNA HELICASE"/>
    <property type="match status" value="1"/>
</dbReference>
<dbReference type="EnsemblPlants" id="Pp3c13_13800V3.1">
    <property type="protein sequence ID" value="Pp3c13_13800V3.1"/>
    <property type="gene ID" value="Pp3c13_13800"/>
</dbReference>
<reference evidence="2 4" key="1">
    <citation type="journal article" date="2008" name="Science">
        <title>The Physcomitrella genome reveals evolutionary insights into the conquest of land by plants.</title>
        <authorList>
            <person name="Rensing S."/>
            <person name="Lang D."/>
            <person name="Zimmer A."/>
            <person name="Terry A."/>
            <person name="Salamov A."/>
            <person name="Shapiro H."/>
            <person name="Nishiyama T."/>
            <person name="Perroud P.-F."/>
            <person name="Lindquist E."/>
            <person name="Kamisugi Y."/>
            <person name="Tanahashi T."/>
            <person name="Sakakibara K."/>
            <person name="Fujita T."/>
            <person name="Oishi K."/>
            <person name="Shin-I T."/>
            <person name="Kuroki Y."/>
            <person name="Toyoda A."/>
            <person name="Suzuki Y."/>
            <person name="Hashimoto A."/>
            <person name="Yamaguchi K."/>
            <person name="Sugano A."/>
            <person name="Kohara Y."/>
            <person name="Fujiyama A."/>
            <person name="Anterola A."/>
            <person name="Aoki S."/>
            <person name="Ashton N."/>
            <person name="Barbazuk W.B."/>
            <person name="Barker E."/>
            <person name="Bennetzen J."/>
            <person name="Bezanilla M."/>
            <person name="Blankenship R."/>
            <person name="Cho S.H."/>
            <person name="Dutcher S."/>
            <person name="Estelle M."/>
            <person name="Fawcett J.A."/>
            <person name="Gundlach H."/>
            <person name="Hanada K."/>
            <person name="Heyl A."/>
            <person name="Hicks K.A."/>
            <person name="Hugh J."/>
            <person name="Lohr M."/>
            <person name="Mayer K."/>
            <person name="Melkozernov A."/>
            <person name="Murata T."/>
            <person name="Nelson D."/>
            <person name="Pils B."/>
            <person name="Prigge M."/>
            <person name="Reiss B."/>
            <person name="Renner T."/>
            <person name="Rombauts S."/>
            <person name="Rushton P."/>
            <person name="Sanderfoot A."/>
            <person name="Schween G."/>
            <person name="Shiu S.-H."/>
            <person name="Stueber K."/>
            <person name="Theodoulou F.L."/>
            <person name="Tu H."/>
            <person name="Van de Peer Y."/>
            <person name="Verrier P.J."/>
            <person name="Waters E."/>
            <person name="Wood A."/>
            <person name="Yang L."/>
            <person name="Cove D."/>
            <person name="Cuming A."/>
            <person name="Hasebe M."/>
            <person name="Lucas S."/>
            <person name="Mishler D.B."/>
            <person name="Reski R."/>
            <person name="Grigoriev I."/>
            <person name="Quatrano R.S."/>
            <person name="Boore J.L."/>
        </authorList>
    </citation>
    <scope>NUCLEOTIDE SEQUENCE [LARGE SCALE GENOMIC DNA]</scope>
    <source>
        <strain evidence="3 4">cv. Gransden 2004</strain>
    </source>
</reference>
<dbReference type="PANTHER" id="PTHR10492">
    <property type="match status" value="1"/>
</dbReference>
<organism evidence="2">
    <name type="scientific">Physcomitrium patens</name>
    <name type="common">Spreading-leaved earth moss</name>
    <name type="synonym">Physcomitrella patens</name>
    <dbReference type="NCBI Taxonomy" id="3218"/>
    <lineage>
        <taxon>Eukaryota</taxon>
        <taxon>Viridiplantae</taxon>
        <taxon>Streptophyta</taxon>
        <taxon>Embryophyta</taxon>
        <taxon>Bryophyta</taxon>
        <taxon>Bryophytina</taxon>
        <taxon>Bryopsida</taxon>
        <taxon>Funariidae</taxon>
        <taxon>Funariales</taxon>
        <taxon>Funariaceae</taxon>
        <taxon>Physcomitrium</taxon>
    </lineage>
</organism>
<evidence type="ECO:0000259" key="1">
    <source>
        <dbReference type="Pfam" id="PF21530"/>
    </source>
</evidence>
<accession>A0A2K1JM94</accession>
<dbReference type="AlphaFoldDB" id="A0A2K1JM94"/>
<dbReference type="Proteomes" id="UP000006727">
    <property type="component" value="Chromosome 13"/>
</dbReference>
<evidence type="ECO:0000313" key="2">
    <source>
        <dbReference type="EMBL" id="PNR42496.1"/>
    </source>
</evidence>
<dbReference type="EMBL" id="ABEU02000013">
    <property type="protein sequence ID" value="PNR42496.1"/>
    <property type="molecule type" value="Genomic_DNA"/>
</dbReference>
<dbReference type="InterPro" id="IPR049163">
    <property type="entry name" value="Pif1-like_2B_dom"/>
</dbReference>
<dbReference type="STRING" id="3218.A0A2K1JM94"/>
<dbReference type="InterPro" id="IPR027417">
    <property type="entry name" value="P-loop_NTPase"/>
</dbReference>
<feature type="domain" description="DNA helicase Pif1-like 2B" evidence="1">
    <location>
        <begin position="658"/>
        <end position="702"/>
    </location>
</feature>
<sequence length="779" mass="89242">MARALSTIDNFVDVNVDSVGSMCIQCPKCLAFRFKKEKNTICCYNGKIANEHVNHPIVHPMLNELYMGTTPKSQVFLKSIRKYNQAFVFTSMSSKFQSGQVEDRGVYTFHVNGELCHHIGNLQPDLDEGARFAQIYFLDDGLQTNHRMEIFDDLHRDIVNNIQEVLESINALVRGFKSSRDVLQRGQNMGLRISDEVVDEIKDFLEGRYVAAQEACWRLFGFETNNKSHSICRLPVHLPGQQYVTFKEGTSLHSVIDQNAETKLTKFFELNCHIRALIASGNQGNHILLRYMDLPLYYKWDVKNNMWERRVRKIKVFGRINMVPIGNKVFYLRLLLTHVEAPTSFEDLLCFHDIVHPTYKAACIARGLLQDDSEWENCLQEATVIALPKQVRRLFATLLVFGQPLDPLSLLKTHLDAMSDDWRNDQNRYCKVILSIEEYLSSSDKHLTDFFNIEELNEFGYSNIIDVGGDSDDNIDFDNQNITFLEEDVGRLNEEQYIVFNAVTTAVLNSNSPDRLFFLDGPGGTVVRGGRKQTVQACLRHSYLFPLMQYFHLTTNMRLQSQPDFQRFLLDIGEGKTCPKVDLPLGLVAPRNSLDGLIDAIFDDPVDFSERVILAVRNDDAQEINRKITDRIPGDVHQCFSADFVHENDEHAHHYLVEFLNSLQLRGLPPHQLSLKCGQYLMLLRNLNPAKGLCNGSRLRLLQVSSSVLLCKIVEGRYRSQEVLIPRITHHCNDSRLPFTLCRRQFPVIGAFAMTINKSQGQSYDRVGIYLRNEVFSHG</sequence>
<dbReference type="SUPFAM" id="SSF52540">
    <property type="entry name" value="P-loop containing nucleoside triphosphate hydrolases"/>
    <property type="match status" value="1"/>
</dbReference>
<dbReference type="Gramene" id="Pp3c13_13800V3.1">
    <property type="protein sequence ID" value="Pp3c13_13800V3.1"/>
    <property type="gene ID" value="Pp3c13_13800"/>
</dbReference>
<name>A0A2K1JM94_PHYPA</name>